<evidence type="ECO:0000313" key="3">
    <source>
        <dbReference type="EMBL" id="MCX5465848.1"/>
    </source>
</evidence>
<dbReference type="EMBL" id="JAPKNA010000006">
    <property type="protein sequence ID" value="MCX5465848.1"/>
    <property type="molecule type" value="Genomic_DNA"/>
</dbReference>
<protein>
    <recommendedName>
        <fullName evidence="2">Hemocyanin middle domain-containing protein</fullName>
    </recommendedName>
</protein>
<feature type="signal peptide" evidence="1">
    <location>
        <begin position="1"/>
        <end position="28"/>
    </location>
</feature>
<gene>
    <name evidence="3" type="ORF">OSH09_16815</name>
</gene>
<dbReference type="Proteomes" id="UP001209916">
    <property type="component" value="Unassembled WGS sequence"/>
</dbReference>
<dbReference type="InterPro" id="IPR000896">
    <property type="entry name" value="Hemocyanin/hexamerin_mid_dom"/>
</dbReference>
<dbReference type="SUPFAM" id="SSF48056">
    <property type="entry name" value="Di-copper centre-containing domain"/>
    <property type="match status" value="1"/>
</dbReference>
<dbReference type="InterPro" id="IPR008922">
    <property type="entry name" value="Di-copper_centre_dom_sf"/>
</dbReference>
<proteinExistence type="predicted"/>
<evidence type="ECO:0000313" key="4">
    <source>
        <dbReference type="Proteomes" id="UP001209916"/>
    </source>
</evidence>
<comment type="caution">
    <text evidence="3">The sequence shown here is derived from an EMBL/GenBank/DDBJ whole genome shotgun (WGS) entry which is preliminary data.</text>
</comment>
<dbReference type="Pfam" id="PF00372">
    <property type="entry name" value="Hemocyanin_M"/>
    <property type="match status" value="1"/>
</dbReference>
<keyword evidence="1" id="KW-0732">Signal</keyword>
<sequence length="269" mass="28083">MTTKTRFTSSRIVLLSLTASLFSATAQSDSLSTTYFTPPPGATLQNLDRTINHVFPQRPSYLQLDQPELVDTLEQLKNYEARIRDAIDISYVTSSTGKEVSLYAGDSIDVLGRLIEQPDLPLDLNEVSGTLVRGIGNTVRSVGGVLYDDPNNRSPLTSALDYATGGLANATDILFQNNGQLQLLQGSPGSSLLTGNESSTSLLAPVTNLVNGLNGNMSTDSAANNGLLAPVNQLIAGLTGAVPTAGSGNTGVLQPVTGLVNGLLGGPPR</sequence>
<reference evidence="3 4" key="1">
    <citation type="submission" date="2022-11" db="EMBL/GenBank/DDBJ databases">
        <title>Biodiversity and phylogenetic relationships of bacteria.</title>
        <authorList>
            <person name="Machado R.A.R."/>
            <person name="Bhat A."/>
            <person name="Loulou A."/>
            <person name="Kallel S."/>
        </authorList>
    </citation>
    <scope>NUCLEOTIDE SEQUENCE [LARGE SCALE GENOMIC DNA]</scope>
    <source>
        <strain evidence="3 4">DSM 13975</strain>
    </source>
</reference>
<accession>A0ABT3VVS0</accession>
<dbReference type="RefSeq" id="WP_266121624.1">
    <property type="nucleotide sequence ID" value="NZ_JAPKNA010000006.1"/>
</dbReference>
<feature type="chain" id="PRO_5046429648" description="Hemocyanin middle domain-containing protein" evidence="1">
    <location>
        <begin position="29"/>
        <end position="269"/>
    </location>
</feature>
<evidence type="ECO:0000256" key="1">
    <source>
        <dbReference type="SAM" id="SignalP"/>
    </source>
</evidence>
<dbReference type="Gene3D" id="1.10.1280.10">
    <property type="entry name" value="Di-copper center containing domain from catechol oxidase"/>
    <property type="match status" value="1"/>
</dbReference>
<name>A0ABT3VVS0_9BURK</name>
<keyword evidence="4" id="KW-1185">Reference proteome</keyword>
<organism evidence="3 4">
    <name type="scientific">Alcaligenes parafaecalis</name>
    <dbReference type="NCBI Taxonomy" id="171260"/>
    <lineage>
        <taxon>Bacteria</taxon>
        <taxon>Pseudomonadati</taxon>
        <taxon>Pseudomonadota</taxon>
        <taxon>Betaproteobacteria</taxon>
        <taxon>Burkholderiales</taxon>
        <taxon>Alcaligenaceae</taxon>
        <taxon>Alcaligenes</taxon>
    </lineage>
</organism>
<feature type="domain" description="Hemocyanin middle" evidence="2">
    <location>
        <begin position="53"/>
        <end position="118"/>
    </location>
</feature>
<evidence type="ECO:0000259" key="2">
    <source>
        <dbReference type="Pfam" id="PF00372"/>
    </source>
</evidence>